<gene>
    <name evidence="1" type="ORF">DPMN_188876</name>
</gene>
<dbReference type="EMBL" id="JAIWYP010000010">
    <property type="protein sequence ID" value="KAH3754212.1"/>
    <property type="molecule type" value="Genomic_DNA"/>
</dbReference>
<evidence type="ECO:0000313" key="1">
    <source>
        <dbReference type="EMBL" id="KAH3754212.1"/>
    </source>
</evidence>
<dbReference type="Proteomes" id="UP000828390">
    <property type="component" value="Unassembled WGS sequence"/>
</dbReference>
<evidence type="ECO:0000313" key="2">
    <source>
        <dbReference type="Proteomes" id="UP000828390"/>
    </source>
</evidence>
<sequence length="264" mass="29317">MLVYIDSTPGFLAELWYVQSGKDTSLAGNITTCADYDHEKYVPTGVPQQIRIPIQITMKNLVTNENKTVYHVELQSYNQTHWISTEYNTTVTVYNCSKLGELGLIVTLTGKEFGLETDNITEVIVSGKSVSHVAANNIYASVGPPDFMLQVRIGFTCTANGHLNGNETTFKFVNKTVEVNVSISPLELKQPDLTVETLNSVFTVEVVWWVGNMKSEFKVYSGLVTDTGFVCEVSVAVHVVFVFLMVCSDFDCSFVEVDKIAEHL</sequence>
<reference evidence="1" key="2">
    <citation type="submission" date="2020-11" db="EMBL/GenBank/DDBJ databases">
        <authorList>
            <person name="McCartney M.A."/>
            <person name="Auch B."/>
            <person name="Kono T."/>
            <person name="Mallez S."/>
            <person name="Becker A."/>
            <person name="Gohl D.M."/>
            <person name="Silverstein K.A.T."/>
            <person name="Koren S."/>
            <person name="Bechman K.B."/>
            <person name="Herman A."/>
            <person name="Abrahante J.E."/>
            <person name="Garbe J."/>
        </authorList>
    </citation>
    <scope>NUCLEOTIDE SEQUENCE</scope>
    <source>
        <strain evidence="1">Duluth1</strain>
        <tissue evidence="1">Whole animal</tissue>
    </source>
</reference>
<name>A0A9D4IBQ8_DREPO</name>
<comment type="caution">
    <text evidence="1">The sequence shown here is derived from an EMBL/GenBank/DDBJ whole genome shotgun (WGS) entry which is preliminary data.</text>
</comment>
<reference evidence="1" key="1">
    <citation type="journal article" date="2019" name="bioRxiv">
        <title>The Genome of the Zebra Mussel, Dreissena polymorpha: A Resource for Invasive Species Research.</title>
        <authorList>
            <person name="McCartney M.A."/>
            <person name="Auch B."/>
            <person name="Kono T."/>
            <person name="Mallez S."/>
            <person name="Zhang Y."/>
            <person name="Obille A."/>
            <person name="Becker A."/>
            <person name="Abrahante J.E."/>
            <person name="Garbe J."/>
            <person name="Badalamenti J.P."/>
            <person name="Herman A."/>
            <person name="Mangelson H."/>
            <person name="Liachko I."/>
            <person name="Sullivan S."/>
            <person name="Sone E.D."/>
            <person name="Koren S."/>
            <person name="Silverstein K.A.T."/>
            <person name="Beckman K.B."/>
            <person name="Gohl D.M."/>
        </authorList>
    </citation>
    <scope>NUCLEOTIDE SEQUENCE</scope>
    <source>
        <strain evidence="1">Duluth1</strain>
        <tissue evidence="1">Whole animal</tissue>
    </source>
</reference>
<keyword evidence="2" id="KW-1185">Reference proteome</keyword>
<dbReference type="AlphaFoldDB" id="A0A9D4IBQ8"/>
<accession>A0A9D4IBQ8</accession>
<proteinExistence type="predicted"/>
<organism evidence="1 2">
    <name type="scientific">Dreissena polymorpha</name>
    <name type="common">Zebra mussel</name>
    <name type="synonym">Mytilus polymorpha</name>
    <dbReference type="NCBI Taxonomy" id="45954"/>
    <lineage>
        <taxon>Eukaryota</taxon>
        <taxon>Metazoa</taxon>
        <taxon>Spiralia</taxon>
        <taxon>Lophotrochozoa</taxon>
        <taxon>Mollusca</taxon>
        <taxon>Bivalvia</taxon>
        <taxon>Autobranchia</taxon>
        <taxon>Heteroconchia</taxon>
        <taxon>Euheterodonta</taxon>
        <taxon>Imparidentia</taxon>
        <taxon>Neoheterodontei</taxon>
        <taxon>Myida</taxon>
        <taxon>Dreissenoidea</taxon>
        <taxon>Dreissenidae</taxon>
        <taxon>Dreissena</taxon>
    </lineage>
</organism>
<protein>
    <submittedName>
        <fullName evidence="1">Uncharacterized protein</fullName>
    </submittedName>
</protein>